<evidence type="ECO:0000256" key="2">
    <source>
        <dbReference type="SAM" id="Phobius"/>
    </source>
</evidence>
<reference evidence="3" key="1">
    <citation type="journal article" date="2020" name="Cell">
        <title>Large-Scale Comparative Analyses of Tick Genomes Elucidate Their Genetic Diversity and Vector Capacities.</title>
        <authorList>
            <consortium name="Tick Genome and Microbiome Consortium (TIGMIC)"/>
            <person name="Jia N."/>
            <person name="Wang J."/>
            <person name="Shi W."/>
            <person name="Du L."/>
            <person name="Sun Y."/>
            <person name="Zhan W."/>
            <person name="Jiang J.F."/>
            <person name="Wang Q."/>
            <person name="Zhang B."/>
            <person name="Ji P."/>
            <person name="Bell-Sakyi L."/>
            <person name="Cui X.M."/>
            <person name="Yuan T.T."/>
            <person name="Jiang B.G."/>
            <person name="Yang W.F."/>
            <person name="Lam T.T."/>
            <person name="Chang Q.C."/>
            <person name="Ding S.J."/>
            <person name="Wang X.J."/>
            <person name="Zhu J.G."/>
            <person name="Ruan X.D."/>
            <person name="Zhao L."/>
            <person name="Wei J.T."/>
            <person name="Ye R.Z."/>
            <person name="Que T.C."/>
            <person name="Du C.H."/>
            <person name="Zhou Y.H."/>
            <person name="Cheng J.X."/>
            <person name="Dai P.F."/>
            <person name="Guo W.B."/>
            <person name="Han X.H."/>
            <person name="Huang E.J."/>
            <person name="Li L.F."/>
            <person name="Wei W."/>
            <person name="Gao Y.C."/>
            <person name="Liu J.Z."/>
            <person name="Shao H.Z."/>
            <person name="Wang X."/>
            <person name="Wang C.C."/>
            <person name="Yang T.C."/>
            <person name="Huo Q.B."/>
            <person name="Li W."/>
            <person name="Chen H.Y."/>
            <person name="Chen S.E."/>
            <person name="Zhou L.G."/>
            <person name="Ni X.B."/>
            <person name="Tian J.H."/>
            <person name="Sheng Y."/>
            <person name="Liu T."/>
            <person name="Pan Y.S."/>
            <person name="Xia L.Y."/>
            <person name="Li J."/>
            <person name="Zhao F."/>
            <person name="Cao W.C."/>
        </authorList>
    </citation>
    <scope>NUCLEOTIDE SEQUENCE</scope>
    <source>
        <strain evidence="3">Rsan-2018</strain>
    </source>
</reference>
<feature type="region of interest" description="Disordered" evidence="1">
    <location>
        <begin position="188"/>
        <end position="215"/>
    </location>
</feature>
<organism evidence="3 4">
    <name type="scientific">Rhipicephalus sanguineus</name>
    <name type="common">Brown dog tick</name>
    <name type="synonym">Ixodes sanguineus</name>
    <dbReference type="NCBI Taxonomy" id="34632"/>
    <lineage>
        <taxon>Eukaryota</taxon>
        <taxon>Metazoa</taxon>
        <taxon>Ecdysozoa</taxon>
        <taxon>Arthropoda</taxon>
        <taxon>Chelicerata</taxon>
        <taxon>Arachnida</taxon>
        <taxon>Acari</taxon>
        <taxon>Parasitiformes</taxon>
        <taxon>Ixodida</taxon>
        <taxon>Ixodoidea</taxon>
        <taxon>Ixodidae</taxon>
        <taxon>Rhipicephalinae</taxon>
        <taxon>Rhipicephalus</taxon>
        <taxon>Rhipicephalus</taxon>
    </lineage>
</organism>
<evidence type="ECO:0000256" key="1">
    <source>
        <dbReference type="SAM" id="MobiDB-lite"/>
    </source>
</evidence>
<keyword evidence="2" id="KW-0472">Membrane</keyword>
<name>A0A9D4Q254_RHISA</name>
<dbReference type="AlphaFoldDB" id="A0A9D4Q254"/>
<feature type="transmembrane region" description="Helical" evidence="2">
    <location>
        <begin position="153"/>
        <end position="175"/>
    </location>
</feature>
<comment type="caution">
    <text evidence="3">The sequence shown here is derived from an EMBL/GenBank/DDBJ whole genome shotgun (WGS) entry which is preliminary data.</text>
</comment>
<accession>A0A9D4Q254</accession>
<evidence type="ECO:0000313" key="3">
    <source>
        <dbReference type="EMBL" id="KAH7963128.1"/>
    </source>
</evidence>
<dbReference type="EMBL" id="JABSTV010001249">
    <property type="protein sequence ID" value="KAH7963128.1"/>
    <property type="molecule type" value="Genomic_DNA"/>
</dbReference>
<proteinExistence type="predicted"/>
<protein>
    <submittedName>
        <fullName evidence="3">Uncharacterized protein</fullName>
    </submittedName>
</protein>
<dbReference type="VEuPathDB" id="VectorBase:RSAN_045218"/>
<reference evidence="3" key="2">
    <citation type="submission" date="2021-09" db="EMBL/GenBank/DDBJ databases">
        <authorList>
            <person name="Jia N."/>
            <person name="Wang J."/>
            <person name="Shi W."/>
            <person name="Du L."/>
            <person name="Sun Y."/>
            <person name="Zhan W."/>
            <person name="Jiang J."/>
            <person name="Wang Q."/>
            <person name="Zhang B."/>
            <person name="Ji P."/>
            <person name="Sakyi L.B."/>
            <person name="Cui X."/>
            <person name="Yuan T."/>
            <person name="Jiang B."/>
            <person name="Yang W."/>
            <person name="Lam T.T.-Y."/>
            <person name="Chang Q."/>
            <person name="Ding S."/>
            <person name="Wang X."/>
            <person name="Zhu J."/>
            <person name="Ruan X."/>
            <person name="Zhao L."/>
            <person name="Wei J."/>
            <person name="Que T."/>
            <person name="Du C."/>
            <person name="Cheng J."/>
            <person name="Dai P."/>
            <person name="Han X."/>
            <person name="Huang E."/>
            <person name="Gao Y."/>
            <person name="Liu J."/>
            <person name="Shao H."/>
            <person name="Ye R."/>
            <person name="Li L."/>
            <person name="Wei W."/>
            <person name="Wang X."/>
            <person name="Wang C."/>
            <person name="Huo Q."/>
            <person name="Li W."/>
            <person name="Guo W."/>
            <person name="Chen H."/>
            <person name="Chen S."/>
            <person name="Zhou L."/>
            <person name="Zhou L."/>
            <person name="Ni X."/>
            <person name="Tian J."/>
            <person name="Zhou Y."/>
            <person name="Sheng Y."/>
            <person name="Liu T."/>
            <person name="Pan Y."/>
            <person name="Xia L."/>
            <person name="Li J."/>
            <person name="Zhao F."/>
            <person name="Cao W."/>
        </authorList>
    </citation>
    <scope>NUCLEOTIDE SEQUENCE</scope>
    <source>
        <strain evidence="3">Rsan-2018</strain>
        <tissue evidence="3">Larvae</tissue>
    </source>
</reference>
<sequence length="273" mass="29488">MFGDVCWSNGSSVLWLRRSELPSAVVGLRYPMETAHNCSFAVASDSGALIVVVRLLDLRRESNGTCLDHVTLEEGPGGRPLIFEGPQCSSKKGDVMHALVRGVVHVSLSVTPPVERVYRGLNIAFTTYFHGECPRTLPLYTNLHEHALDPESIWGPIVFCTILVAFSGIVVYVIVLDICMARVSFSTSSSLSGDTTSTDGDDSGSGRRSAHAVARGRQRPSPLLLCAGNKLRYLLVVENFCCVSVCVGVHEAVEVLTCGHLVTPTKLFPTTGR</sequence>
<evidence type="ECO:0000313" key="4">
    <source>
        <dbReference type="Proteomes" id="UP000821837"/>
    </source>
</evidence>
<keyword evidence="4" id="KW-1185">Reference proteome</keyword>
<dbReference type="Proteomes" id="UP000821837">
    <property type="component" value="Chromosome 3"/>
</dbReference>
<gene>
    <name evidence="3" type="ORF">HPB52_019650</name>
</gene>
<keyword evidence="2" id="KW-1133">Transmembrane helix</keyword>
<keyword evidence="2" id="KW-0812">Transmembrane</keyword>
<feature type="compositionally biased region" description="Low complexity" evidence="1">
    <location>
        <begin position="188"/>
        <end position="198"/>
    </location>
</feature>